<accession>A0A0J7JWU3</accession>
<protein>
    <submittedName>
        <fullName evidence="3">Copia protein</fullName>
    </submittedName>
</protein>
<evidence type="ECO:0000256" key="1">
    <source>
        <dbReference type="SAM" id="MobiDB-lite"/>
    </source>
</evidence>
<dbReference type="STRING" id="67767.A0A0J7JWU3"/>
<dbReference type="PANTHER" id="PTHR47481:SF7">
    <property type="entry name" value="CCHC-TYPE DOMAIN-CONTAINING PROTEIN"/>
    <property type="match status" value="1"/>
</dbReference>
<gene>
    <name evidence="3" type="ORF">RF55_23177</name>
</gene>
<dbReference type="PANTHER" id="PTHR47481">
    <property type="match status" value="1"/>
</dbReference>
<feature type="compositionally biased region" description="Basic and acidic residues" evidence="1">
    <location>
        <begin position="204"/>
        <end position="217"/>
    </location>
</feature>
<organism evidence="3 4">
    <name type="scientific">Lasius niger</name>
    <name type="common">Black garden ant</name>
    <dbReference type="NCBI Taxonomy" id="67767"/>
    <lineage>
        <taxon>Eukaryota</taxon>
        <taxon>Metazoa</taxon>
        <taxon>Ecdysozoa</taxon>
        <taxon>Arthropoda</taxon>
        <taxon>Hexapoda</taxon>
        <taxon>Insecta</taxon>
        <taxon>Pterygota</taxon>
        <taxon>Neoptera</taxon>
        <taxon>Endopterygota</taxon>
        <taxon>Hymenoptera</taxon>
        <taxon>Apocrita</taxon>
        <taxon>Aculeata</taxon>
        <taxon>Formicoidea</taxon>
        <taxon>Formicidae</taxon>
        <taxon>Formicinae</taxon>
        <taxon>Lasius</taxon>
        <taxon>Lasius</taxon>
    </lineage>
</organism>
<feature type="region of interest" description="Disordered" evidence="1">
    <location>
        <begin position="182"/>
        <end position="226"/>
    </location>
</feature>
<dbReference type="Proteomes" id="UP000036403">
    <property type="component" value="Unassembled WGS sequence"/>
</dbReference>
<dbReference type="OrthoDB" id="7554908at2759"/>
<proteinExistence type="predicted"/>
<keyword evidence="4" id="KW-1185">Reference proteome</keyword>
<comment type="caution">
    <text evidence="3">The sequence shown here is derived from an EMBL/GenBank/DDBJ whole genome shotgun (WGS) entry which is preliminary data.</text>
</comment>
<feature type="signal peptide" evidence="2">
    <location>
        <begin position="1"/>
        <end position="21"/>
    </location>
</feature>
<dbReference type="PaxDb" id="67767-A0A0J7JWU3"/>
<evidence type="ECO:0000313" key="3">
    <source>
        <dbReference type="EMBL" id="KMQ82381.1"/>
    </source>
</evidence>
<evidence type="ECO:0000313" key="4">
    <source>
        <dbReference type="Proteomes" id="UP000036403"/>
    </source>
</evidence>
<evidence type="ECO:0000256" key="2">
    <source>
        <dbReference type="SAM" id="SignalP"/>
    </source>
</evidence>
<dbReference type="Pfam" id="PF14223">
    <property type="entry name" value="Retrotran_gag_2"/>
    <property type="match status" value="1"/>
</dbReference>
<name>A0A0J7JWU3_LASNI</name>
<keyword evidence="2" id="KW-0732">Signal</keyword>
<sequence>MWKFPMKILLASGEAWDVVLGHTLKPKPPRGGIQAEQTEYQKKLKAWLKTDSTAQKLIILNVSEQSMLHLVNCDSAKDMWDKLTSVYEGKNATSVYMLQAKWFSLTKDPQDDISSHIAKIEDISHRLRAMGETMSDSMIITKILLTLPPSLNHFACAWESINEEQRTLANLTSRLMIEEARTNTQDKSTDRALTVKARKGQNSKNDEHTKPKRRTGECFKCGKKGH</sequence>
<reference evidence="3 4" key="1">
    <citation type="submission" date="2015-04" db="EMBL/GenBank/DDBJ databases">
        <title>Lasius niger genome sequencing.</title>
        <authorList>
            <person name="Konorov E.A."/>
            <person name="Nikitin M.A."/>
            <person name="Kirill M.V."/>
            <person name="Chang P."/>
        </authorList>
    </citation>
    <scope>NUCLEOTIDE SEQUENCE [LARGE SCALE GENOMIC DNA]</scope>
    <source>
        <tissue evidence="3">Whole</tissue>
    </source>
</reference>
<dbReference type="AlphaFoldDB" id="A0A0J7JWU3"/>
<dbReference type="EMBL" id="LBMM01025888">
    <property type="protein sequence ID" value="KMQ82381.1"/>
    <property type="molecule type" value="Genomic_DNA"/>
</dbReference>
<feature type="chain" id="PRO_5005289814" evidence="2">
    <location>
        <begin position="22"/>
        <end position="226"/>
    </location>
</feature>